<comment type="subcellular location">
    <subcellularLocation>
        <location evidence="5">Cell inner membrane</location>
        <topology evidence="5">Multi-pass membrane protein</topology>
    </subcellularLocation>
</comment>
<dbReference type="EMBL" id="AP018558">
    <property type="protein sequence ID" value="BBD77287.1"/>
    <property type="molecule type" value="Genomic_DNA"/>
</dbReference>
<feature type="transmembrane region" description="Helical" evidence="5">
    <location>
        <begin position="140"/>
        <end position="159"/>
    </location>
</feature>
<dbReference type="NCBIfam" id="NF001325">
    <property type="entry name" value="PRK00259.1-3"/>
    <property type="match status" value="1"/>
</dbReference>
<comment type="similarity">
    <text evidence="5">Belongs to the YciB family.</text>
</comment>
<keyword evidence="1 5" id="KW-1003">Cell membrane</keyword>
<feature type="transmembrane region" description="Helical" evidence="5">
    <location>
        <begin position="43"/>
        <end position="62"/>
    </location>
</feature>
<feature type="transmembrane region" description="Helical" evidence="5">
    <location>
        <begin position="103"/>
        <end position="119"/>
    </location>
</feature>
<dbReference type="GO" id="GO:0005886">
    <property type="term" value="C:plasma membrane"/>
    <property type="evidence" value="ECO:0007669"/>
    <property type="project" value="UniProtKB-SubCell"/>
</dbReference>
<evidence type="ECO:0000256" key="4">
    <source>
        <dbReference type="ARBA" id="ARBA00023136"/>
    </source>
</evidence>
<protein>
    <recommendedName>
        <fullName evidence="5">Inner membrane-spanning protein YciB</fullName>
    </recommendedName>
</protein>
<evidence type="ECO:0000313" key="6">
    <source>
        <dbReference type="EMBL" id="BBD77287.1"/>
    </source>
</evidence>
<keyword evidence="3 5" id="KW-1133">Transmembrane helix</keyword>
<name>A0A2Z6DXV7_HYDTE</name>
<comment type="function">
    <text evidence="5">Plays a role in cell envelope biogenesis, maintenance of cell envelope integrity and membrane homeostasis.</text>
</comment>
<dbReference type="AlphaFoldDB" id="A0A2Z6DXV7"/>
<dbReference type="Proteomes" id="UP000262004">
    <property type="component" value="Chromosome"/>
</dbReference>
<evidence type="ECO:0000256" key="2">
    <source>
        <dbReference type="ARBA" id="ARBA00022692"/>
    </source>
</evidence>
<gene>
    <name evidence="5" type="primary">yciB</name>
    <name evidence="6" type="ORF">HPTL_1023</name>
</gene>
<dbReference type="Pfam" id="PF04279">
    <property type="entry name" value="IspA"/>
    <property type="match status" value="1"/>
</dbReference>
<dbReference type="KEGG" id="htl:HPTL_1023"/>
<evidence type="ECO:0000313" key="7">
    <source>
        <dbReference type="Proteomes" id="UP000262004"/>
    </source>
</evidence>
<evidence type="ECO:0000256" key="5">
    <source>
        <dbReference type="HAMAP-Rule" id="MF_00189"/>
    </source>
</evidence>
<feature type="transmembrane region" description="Helical" evidence="5">
    <location>
        <begin position="171"/>
        <end position="191"/>
    </location>
</feature>
<evidence type="ECO:0000256" key="3">
    <source>
        <dbReference type="ARBA" id="ARBA00022989"/>
    </source>
</evidence>
<dbReference type="OrthoDB" id="9788219at2"/>
<evidence type="ECO:0000256" key="1">
    <source>
        <dbReference type="ARBA" id="ARBA00022475"/>
    </source>
</evidence>
<accession>A0A2Z6DXV7</accession>
<dbReference type="PANTHER" id="PTHR36917">
    <property type="entry name" value="INTRACELLULAR SEPTATION PROTEIN A-RELATED"/>
    <property type="match status" value="1"/>
</dbReference>
<keyword evidence="4 5" id="KW-0472">Membrane</keyword>
<dbReference type="PANTHER" id="PTHR36917:SF1">
    <property type="entry name" value="INNER MEMBRANE-SPANNING PROTEIN YCIB"/>
    <property type="match status" value="1"/>
</dbReference>
<keyword evidence="7" id="KW-1185">Reference proteome</keyword>
<organism evidence="6 7">
    <name type="scientific">Hydrogenophilus thermoluteolus</name>
    <name type="common">Pseudomonas hydrogenothermophila</name>
    <dbReference type="NCBI Taxonomy" id="297"/>
    <lineage>
        <taxon>Bacteria</taxon>
        <taxon>Pseudomonadati</taxon>
        <taxon>Pseudomonadota</taxon>
        <taxon>Hydrogenophilia</taxon>
        <taxon>Hydrogenophilales</taxon>
        <taxon>Hydrogenophilaceae</taxon>
        <taxon>Hydrogenophilus</taxon>
    </lineage>
</organism>
<sequence length="215" mass="24532">MKFLFDLFPLIAFFLTYQVLNVLPDWRDALAPWFGDGIAPDRVPILAATAVTIGATALQIVWLKVRRKPVDKTLWVTFFLVTLLGGATIFFHDPRFIQWKPTAVYWFMALALWIARLSGRNLMELTLRHHVQLPPRKWRSLSDAWSGFFLFLGALNWWVASHFSEAVWVQFKLFGTLGLTLLFVVGQALWLHRHALPDPSANAPNATGSRQGEES</sequence>
<keyword evidence="2 5" id="KW-0812">Transmembrane</keyword>
<proteinExistence type="inferred from homology"/>
<dbReference type="RefSeq" id="WP_119335036.1">
    <property type="nucleotide sequence ID" value="NZ_AP018558.1"/>
</dbReference>
<dbReference type="InterPro" id="IPR006008">
    <property type="entry name" value="YciB"/>
</dbReference>
<feature type="transmembrane region" description="Helical" evidence="5">
    <location>
        <begin position="74"/>
        <end position="91"/>
    </location>
</feature>
<dbReference type="HAMAP" id="MF_00189">
    <property type="entry name" value="YciB"/>
    <property type="match status" value="1"/>
</dbReference>
<feature type="transmembrane region" description="Helical" evidence="5">
    <location>
        <begin position="7"/>
        <end position="23"/>
    </location>
</feature>
<reference evidence="6 7" key="1">
    <citation type="submission" date="2018-04" db="EMBL/GenBank/DDBJ databases">
        <title>Complete genome sequence of Hydrogenophilus thermoluteolus TH-1.</title>
        <authorList>
            <person name="Arai H."/>
        </authorList>
    </citation>
    <scope>NUCLEOTIDE SEQUENCE [LARGE SCALE GENOMIC DNA]</scope>
    <source>
        <strain evidence="6 7">TH-1</strain>
    </source>
</reference>
<keyword evidence="5" id="KW-0997">Cell inner membrane</keyword>